<protein>
    <submittedName>
        <fullName evidence="1">Uncharacterized protein</fullName>
    </submittedName>
</protein>
<proteinExistence type="predicted"/>
<dbReference type="Proteomes" id="UP000028059">
    <property type="component" value="Unassembled WGS sequence"/>
</dbReference>
<organism evidence="1 2">
    <name type="scientific">Marine Group I thaumarchaeote SCGC AAA799-N04</name>
    <dbReference type="NCBI Taxonomy" id="1502293"/>
    <lineage>
        <taxon>Archaea</taxon>
        <taxon>Nitrososphaerota</taxon>
        <taxon>Marine Group I</taxon>
    </lineage>
</organism>
<sequence>MKKNTILITTFVLSAIVGISIFAVSNLMNQDVAHPYEEELGYAPSDMSKAFPHLDGVEQGHASWTTTDIRDVKDQVAYTIRGTVIAIGEGEEWADPTPRPEHYDTIFGKNVKIPVDIKVQETKKTKSDVKPGDVITVTLTGKLLGKTLYLDGGEPQFEVGEEVILHIAIDPNDIVGKNIKYVKLGEYGKYKIQDGKAFNAKYPQGKAIRDALEETQ</sequence>
<accession>A0A081RNU2</accession>
<reference evidence="1 2" key="1">
    <citation type="submission" date="2014-06" db="EMBL/GenBank/DDBJ databases">
        <authorList>
            <person name="Ngugi D.K."/>
            <person name="Blom J."/>
            <person name="Alam I."/>
            <person name="Rashid M."/>
            <person name="Ba Alawi W."/>
            <person name="Zhang G."/>
            <person name="Hikmawan T."/>
            <person name="Guan Y."/>
            <person name="Antunes A."/>
            <person name="Siam R."/>
            <person name="ElDorry H."/>
            <person name="Bajic V."/>
            <person name="Stingl U."/>
        </authorList>
    </citation>
    <scope>NUCLEOTIDE SEQUENCE [LARGE SCALE GENOMIC DNA]</scope>
    <source>
        <strain evidence="1">SCGC AAA799-N04</strain>
    </source>
</reference>
<evidence type="ECO:0000313" key="1">
    <source>
        <dbReference type="EMBL" id="KEQ56865.1"/>
    </source>
</evidence>
<dbReference type="AlphaFoldDB" id="A0A081RNU2"/>
<comment type="caution">
    <text evidence="1">The sequence shown here is derived from an EMBL/GenBank/DDBJ whole genome shotgun (WGS) entry which is preliminary data.</text>
</comment>
<name>A0A081RNU2_9ARCH</name>
<evidence type="ECO:0000313" key="2">
    <source>
        <dbReference type="Proteomes" id="UP000028059"/>
    </source>
</evidence>
<gene>
    <name evidence="1" type="ORF">AAA799N04_00535</name>
</gene>
<keyword evidence="2" id="KW-1185">Reference proteome</keyword>
<dbReference type="EMBL" id="JOKN01000007">
    <property type="protein sequence ID" value="KEQ56865.1"/>
    <property type="molecule type" value="Genomic_DNA"/>
</dbReference>